<feature type="transmembrane region" description="Helical" evidence="1">
    <location>
        <begin position="561"/>
        <end position="579"/>
    </location>
</feature>
<feature type="transmembrane region" description="Helical" evidence="1">
    <location>
        <begin position="588"/>
        <end position="607"/>
    </location>
</feature>
<dbReference type="eggNOG" id="COG1287">
    <property type="taxonomic scope" value="Bacteria"/>
</dbReference>
<evidence type="ECO:0000313" key="2">
    <source>
        <dbReference type="EMBL" id="KGN75674.1"/>
    </source>
</evidence>
<sequence length="1080" mass="122751">MSWKRFNLVNNILGWATFLIAATVYLMTIGPTASLWDCAEFIACVNKLEVGHPPGAPFFMLVYNVITNLTGDPTKVAFLANATSALLSALTILFLFWTIGHMVRRIITPDVRPYDLEPVRTELTLTESILIWGSSLVGALLYTFTDSFWFSAVEAEVYAFSSLCTALVFWLMFKWEERSEQPRSDRWLILIAYFMGISIGVHLLNLLCIPAMALLYYYRRYKTPNIKGALITLIISFGIIIVMMYGIIQGVPKVGGVFDVFFVNNLGMSFNSGLYIYLVLLSAILGGTLYLTDRASKGLKHNDKLMRAGILGGVMLMGIPFFGNGTAIGIILSAALAIFLFTRKRLPIKLLHTLQLSLVVVLIGFSSYGVILVRAIANPPMNENNPRNALTLRKYLAREQYGSTPLFYGPTFASRPIAVEKNGEVIGEAPRDSINNKDRYIKYYDRNKYIYPANAQMLFPRIYSPQASHIQVYNSWMGRAYNDYTMPTFEDNLRFFLTYQVNFMYWRYFLWNFTGRQNDIQADGGLLRGNAMTGIRFIDNLFLGDTSNMPKMTTENKAHNVYYMLPLLLGLLGIAFQLLKGKEKGAQSFWITFFLFFMTGLAIVLYVNQTPLQPRERDYSYAGSFYAFCIWIGMGVTGLWVILKKLKMKDTGAAILASALALIVPVQMASQNWDDHDRSGRTIARDIGNNYLESSEPDGIIFCFGDNDTFPLWYMQDVEEVRRDIRTVNLSYLGGGWYCNQMQRNNYDAPALKMEYLTPHFLAHNEMVGIEAVKPMMGLAEGLHFATTNEAKTLPTDVLVAPVNKEKLLKQVPEHLHENILENLPISERNKRYLGLDGLGVLDIIHGNDWERPIYWTVGSPRDAFSNLANFHVQTGMLWKFLPVNLLNSDSTSIAPIDLDRTYDLVMNKFRWGGAENPKVYMDMTCRNLMMTYRTNVFVPLAKGLLQRGETEKAREVLKKCLVSVRHEVVPHDEFSIYLMEVLYDAGLKKEADEVAQHIASSVMSKLDWMFGMITTKTDIFFKLMEAGEVDYEMRNAIGLIQICNKKNSQIVNNLVPRIDTYRQLIETSSEKNKERNNPL</sequence>
<dbReference type="AlphaFoldDB" id="A0A0A2EGW7"/>
<dbReference type="InterPro" id="IPR052724">
    <property type="entry name" value="GT117_domain-containing"/>
</dbReference>
<evidence type="ECO:0000313" key="3">
    <source>
        <dbReference type="Proteomes" id="UP000030103"/>
    </source>
</evidence>
<accession>A0A0A2EGW7</accession>
<dbReference type="STRING" id="28115.HQ47_01700"/>
<keyword evidence="1" id="KW-1133">Transmembrane helix</keyword>
<name>A0A0A2EGW7_9PORP</name>
<organism evidence="2 3">
    <name type="scientific">Porphyromonas macacae</name>
    <dbReference type="NCBI Taxonomy" id="28115"/>
    <lineage>
        <taxon>Bacteria</taxon>
        <taxon>Pseudomonadati</taxon>
        <taxon>Bacteroidota</taxon>
        <taxon>Bacteroidia</taxon>
        <taxon>Bacteroidales</taxon>
        <taxon>Porphyromonadaceae</taxon>
        <taxon>Porphyromonas</taxon>
    </lineage>
</organism>
<evidence type="ECO:0000256" key="1">
    <source>
        <dbReference type="SAM" id="Phobius"/>
    </source>
</evidence>
<dbReference type="EMBL" id="JRFA01000004">
    <property type="protein sequence ID" value="KGN75674.1"/>
    <property type="molecule type" value="Genomic_DNA"/>
</dbReference>
<dbReference type="Pfam" id="PF11028">
    <property type="entry name" value="TMEM260-like"/>
    <property type="match status" value="1"/>
</dbReference>
<keyword evidence="3" id="KW-1185">Reference proteome</keyword>
<feature type="transmembrane region" description="Helical" evidence="1">
    <location>
        <begin position="229"/>
        <end position="248"/>
    </location>
</feature>
<keyword evidence="1" id="KW-0472">Membrane</keyword>
<keyword evidence="1" id="KW-0812">Transmembrane</keyword>
<dbReference type="Proteomes" id="UP000030103">
    <property type="component" value="Unassembled WGS sequence"/>
</dbReference>
<feature type="transmembrane region" description="Helical" evidence="1">
    <location>
        <begin position="12"/>
        <end position="30"/>
    </location>
</feature>
<gene>
    <name evidence="2" type="ORF">HQ47_01700</name>
</gene>
<protein>
    <submittedName>
        <fullName evidence="2">Membrane protein</fullName>
    </submittedName>
</protein>
<reference evidence="2 3" key="1">
    <citation type="submission" date="2014-09" db="EMBL/GenBank/DDBJ databases">
        <title>Draft Genome Sequence of Porphyromonas macacae COT-192_OH2859.</title>
        <authorList>
            <person name="Wallis C."/>
            <person name="Deusch O."/>
            <person name="O'Flynn C."/>
            <person name="Davis I."/>
            <person name="Horsfall A."/>
            <person name="Kirkwood N."/>
            <person name="Harris S."/>
            <person name="Eisen J.A."/>
            <person name="Coil D.A."/>
            <person name="Darling A.E."/>
            <person name="Jospin G."/>
            <person name="Alexiev A."/>
        </authorList>
    </citation>
    <scope>NUCLEOTIDE SEQUENCE [LARGE SCALE GENOMIC DNA]</scope>
    <source>
        <strain evidence="3">COT-192 OH2859</strain>
    </source>
</reference>
<feature type="transmembrane region" description="Helical" evidence="1">
    <location>
        <begin position="187"/>
        <end position="217"/>
    </location>
</feature>
<dbReference type="RefSeq" id="WP_036872852.1">
    <property type="nucleotide sequence ID" value="NZ_JBGYTE010000008.1"/>
</dbReference>
<proteinExistence type="predicted"/>
<dbReference type="OrthoDB" id="9807602at2"/>
<feature type="transmembrane region" description="Helical" evidence="1">
    <location>
        <begin position="157"/>
        <end position="175"/>
    </location>
</feature>
<dbReference type="PANTHER" id="PTHR16214:SF3">
    <property type="entry name" value="TRANSMEMBRANE PROTEIN 260"/>
    <property type="match status" value="1"/>
</dbReference>
<feature type="transmembrane region" description="Helical" evidence="1">
    <location>
        <begin position="304"/>
        <end position="321"/>
    </location>
</feature>
<feature type="transmembrane region" description="Helical" evidence="1">
    <location>
        <begin position="274"/>
        <end position="292"/>
    </location>
</feature>
<feature type="transmembrane region" description="Helical" evidence="1">
    <location>
        <begin position="354"/>
        <end position="377"/>
    </location>
</feature>
<dbReference type="InterPro" id="IPR021280">
    <property type="entry name" value="TMEM260-like"/>
</dbReference>
<dbReference type="PANTHER" id="PTHR16214">
    <property type="entry name" value="TRANSMEMBRANE PROTEIN 260"/>
    <property type="match status" value="1"/>
</dbReference>
<comment type="caution">
    <text evidence="2">The sequence shown here is derived from an EMBL/GenBank/DDBJ whole genome shotgun (WGS) entry which is preliminary data.</text>
</comment>
<feature type="transmembrane region" description="Helical" evidence="1">
    <location>
        <begin position="78"/>
        <end position="103"/>
    </location>
</feature>
<feature type="transmembrane region" description="Helical" evidence="1">
    <location>
        <begin position="619"/>
        <end position="642"/>
    </location>
</feature>